<dbReference type="Proteomes" id="UP001497512">
    <property type="component" value="Chromosome 1"/>
</dbReference>
<proteinExistence type="predicted"/>
<evidence type="ECO:0000313" key="2">
    <source>
        <dbReference type="Proteomes" id="UP001497512"/>
    </source>
</evidence>
<evidence type="ECO:0000313" key="1">
    <source>
        <dbReference type="EMBL" id="CAK9189604.1"/>
    </source>
</evidence>
<name>A0ABP0T7X7_9BRYO</name>
<keyword evidence="2" id="KW-1185">Reference proteome</keyword>
<sequence length="70" mass="7913">MLCVATAWKINDFCCQCSVKYHTLRHLIHVLANSCGHEVKLVHGQKEPGSSKLQPILCSLMKPPSRYLHL</sequence>
<dbReference type="EMBL" id="OZ019893">
    <property type="protein sequence ID" value="CAK9189604.1"/>
    <property type="molecule type" value="Genomic_DNA"/>
</dbReference>
<organism evidence="1 2">
    <name type="scientific">Sphagnum troendelagicum</name>
    <dbReference type="NCBI Taxonomy" id="128251"/>
    <lineage>
        <taxon>Eukaryota</taxon>
        <taxon>Viridiplantae</taxon>
        <taxon>Streptophyta</taxon>
        <taxon>Embryophyta</taxon>
        <taxon>Bryophyta</taxon>
        <taxon>Sphagnophytina</taxon>
        <taxon>Sphagnopsida</taxon>
        <taxon>Sphagnales</taxon>
        <taxon>Sphagnaceae</taxon>
        <taxon>Sphagnum</taxon>
    </lineage>
</organism>
<reference evidence="1 2" key="1">
    <citation type="submission" date="2024-02" db="EMBL/GenBank/DDBJ databases">
        <authorList>
            <consortium name="ELIXIR-Norway"/>
            <consortium name="Elixir Norway"/>
        </authorList>
    </citation>
    <scope>NUCLEOTIDE SEQUENCE [LARGE SCALE GENOMIC DNA]</scope>
</reference>
<gene>
    <name evidence="1" type="ORF">CSSPTR1EN2_LOCUS255</name>
</gene>
<accession>A0ABP0T7X7</accession>
<protein>
    <submittedName>
        <fullName evidence="1">Uncharacterized protein</fullName>
    </submittedName>
</protein>